<dbReference type="AlphaFoldDB" id="A0AAW0QUW7"/>
<proteinExistence type="predicted"/>
<organism evidence="2 3">
    <name type="scientific">Apiospora kogelbergensis</name>
    <dbReference type="NCBI Taxonomy" id="1337665"/>
    <lineage>
        <taxon>Eukaryota</taxon>
        <taxon>Fungi</taxon>
        <taxon>Dikarya</taxon>
        <taxon>Ascomycota</taxon>
        <taxon>Pezizomycotina</taxon>
        <taxon>Sordariomycetes</taxon>
        <taxon>Xylariomycetidae</taxon>
        <taxon>Amphisphaeriales</taxon>
        <taxon>Apiosporaceae</taxon>
        <taxon>Apiospora</taxon>
    </lineage>
</organism>
<reference evidence="2 3" key="1">
    <citation type="submission" date="2023-01" db="EMBL/GenBank/DDBJ databases">
        <title>Analysis of 21 Apiospora genomes using comparative genomics revels a genus with tremendous synthesis potential of carbohydrate active enzymes and secondary metabolites.</title>
        <authorList>
            <person name="Sorensen T."/>
        </authorList>
    </citation>
    <scope>NUCLEOTIDE SEQUENCE [LARGE SCALE GENOMIC DNA]</scope>
    <source>
        <strain evidence="2 3">CBS 117206</strain>
    </source>
</reference>
<feature type="compositionally biased region" description="Basic and acidic residues" evidence="1">
    <location>
        <begin position="217"/>
        <end position="226"/>
    </location>
</feature>
<feature type="region of interest" description="Disordered" evidence="1">
    <location>
        <begin position="570"/>
        <end position="628"/>
    </location>
</feature>
<name>A0AAW0QUW7_9PEZI</name>
<feature type="region of interest" description="Disordered" evidence="1">
    <location>
        <begin position="207"/>
        <end position="237"/>
    </location>
</feature>
<feature type="region of interest" description="Disordered" evidence="1">
    <location>
        <begin position="366"/>
        <end position="399"/>
    </location>
</feature>
<keyword evidence="3" id="KW-1185">Reference proteome</keyword>
<accession>A0AAW0QUW7</accession>
<evidence type="ECO:0000256" key="1">
    <source>
        <dbReference type="SAM" id="MobiDB-lite"/>
    </source>
</evidence>
<feature type="compositionally biased region" description="Polar residues" evidence="1">
    <location>
        <begin position="526"/>
        <end position="543"/>
    </location>
</feature>
<evidence type="ECO:0000313" key="3">
    <source>
        <dbReference type="Proteomes" id="UP001392437"/>
    </source>
</evidence>
<protein>
    <submittedName>
        <fullName evidence="2">Uncharacterized protein</fullName>
    </submittedName>
</protein>
<evidence type="ECO:0000313" key="2">
    <source>
        <dbReference type="EMBL" id="KAK8113776.1"/>
    </source>
</evidence>
<dbReference type="Proteomes" id="UP001392437">
    <property type="component" value="Unassembled WGS sequence"/>
</dbReference>
<feature type="region of interest" description="Disordered" evidence="1">
    <location>
        <begin position="505"/>
        <end position="550"/>
    </location>
</feature>
<sequence>MRYEDWDLLIFPQDSKIPLQEFKTQCHVVHNPEFAFTSGSYGLPTLTCFVPGLTGGTPFNISLHNWRKPEISQYTKSYSQHLELVKWEARVIIDGRLVASSSFSQDTKWPQLLSRSFEFTKNGELLPLKFPHFKEELLQQNYWNPSDELGRIKIILSEGFPRDSLTVPVERVKNLVTFSFQHAPMDILESSGIAWPNPRMWYRSPAQNQSMPVPTQAHKDGSEAHIHSPRRGSEQGICKTTSLSHDTGIAGWTAAQTSSFFGNMPHTQSLLQRGSKGGINNSINSMDAFYHPYSESTSRHSDWAFPSFGPMGLSPSTQQSKLWSQQAVEQKAFRNARKFTSSDESMPDYISNPGNTSQHVAELQPTGSHIHNSNSNIVNGDLENGFRHPKAPSNTPNSLPGPILVEDLIAGASSKCTPGGTLPTNDLLAKLTNTNRFPSELATSLTQSLLSQPSPLPAQAGTMMTAPAAEIKSRKEARLGAHGATYSPPSLLDHMNMRKISQAAFGGQPGSFAQNQDFEDGENSSREASSGVSPQPSTRTFSGVFSHRSGSGGDYAKKLNNTNSFVQADRDASTPVGMGDIGDIDLSGGRKGTKRTIQQTTPTGPKADQNEPRSTPRIRVGFGEAMAS</sequence>
<feature type="compositionally biased region" description="Low complexity" evidence="1">
    <location>
        <begin position="368"/>
        <end position="377"/>
    </location>
</feature>
<comment type="caution">
    <text evidence="2">The sequence shown here is derived from an EMBL/GenBank/DDBJ whole genome shotgun (WGS) entry which is preliminary data.</text>
</comment>
<gene>
    <name evidence="2" type="ORF">PG999_005845</name>
</gene>
<dbReference type="EMBL" id="JAQQWP010000006">
    <property type="protein sequence ID" value="KAK8113776.1"/>
    <property type="molecule type" value="Genomic_DNA"/>
</dbReference>